<dbReference type="Pfam" id="PF10410">
    <property type="entry name" value="DnaB_bind"/>
    <property type="match status" value="1"/>
</dbReference>
<name>A0A1G2R9R6_9BACT</name>
<feature type="domain" description="Toprim" evidence="1">
    <location>
        <begin position="189"/>
        <end position="270"/>
    </location>
</feature>
<dbReference type="InterPro" id="IPR037068">
    <property type="entry name" value="DNA_primase_core_N_sf"/>
</dbReference>
<accession>A0A1G2R9R6</accession>
<dbReference type="InterPro" id="IPR050219">
    <property type="entry name" value="DnaG_primase"/>
</dbReference>
<dbReference type="InterPro" id="IPR006171">
    <property type="entry name" value="TOPRIM_dom"/>
</dbReference>
<dbReference type="Proteomes" id="UP000179258">
    <property type="component" value="Unassembled WGS sequence"/>
</dbReference>
<dbReference type="Gene3D" id="3.40.1360.10">
    <property type="match status" value="1"/>
</dbReference>
<comment type="caution">
    <text evidence="2">The sequence shown here is derived from an EMBL/GenBank/DDBJ whole genome shotgun (WGS) entry which is preliminary data.</text>
</comment>
<gene>
    <name evidence="2" type="ORF">A3D59_02025</name>
</gene>
<feature type="non-terminal residue" evidence="2">
    <location>
        <position position="1"/>
    </location>
</feature>
<dbReference type="InterPro" id="IPR013264">
    <property type="entry name" value="DNAG_N"/>
</dbReference>
<dbReference type="Pfam" id="PF08275">
    <property type="entry name" value="DNAG_N"/>
    <property type="match status" value="1"/>
</dbReference>
<dbReference type="EMBL" id="MHTX01000006">
    <property type="protein sequence ID" value="OHA68841.1"/>
    <property type="molecule type" value="Genomic_DNA"/>
</dbReference>
<proteinExistence type="predicted"/>
<dbReference type="InterPro" id="IPR019475">
    <property type="entry name" value="DNA_primase_DnaB-bd"/>
</dbReference>
<evidence type="ECO:0000259" key="1">
    <source>
        <dbReference type="PROSITE" id="PS50880"/>
    </source>
</evidence>
<evidence type="ECO:0000313" key="2">
    <source>
        <dbReference type="EMBL" id="OHA68841.1"/>
    </source>
</evidence>
<dbReference type="Gene3D" id="1.20.50.20">
    <property type="entry name" value="DnaG, RNA polymerase domain, helical bundle"/>
    <property type="match status" value="1"/>
</dbReference>
<dbReference type="GO" id="GO:0005737">
    <property type="term" value="C:cytoplasm"/>
    <property type="evidence" value="ECO:0007669"/>
    <property type="project" value="TreeGrafter"/>
</dbReference>
<dbReference type="SUPFAM" id="SSF56731">
    <property type="entry name" value="DNA primase core"/>
    <property type="match status" value="1"/>
</dbReference>
<dbReference type="PANTHER" id="PTHR30313:SF2">
    <property type="entry name" value="DNA PRIMASE"/>
    <property type="match status" value="1"/>
</dbReference>
<dbReference type="Pfam" id="PF13155">
    <property type="entry name" value="Toprim_2"/>
    <property type="match status" value="1"/>
</dbReference>
<reference evidence="2 3" key="1">
    <citation type="journal article" date="2016" name="Nat. Commun.">
        <title>Thousands of microbial genomes shed light on interconnected biogeochemical processes in an aquifer system.</title>
        <authorList>
            <person name="Anantharaman K."/>
            <person name="Brown C.T."/>
            <person name="Hug L.A."/>
            <person name="Sharon I."/>
            <person name="Castelle C.J."/>
            <person name="Probst A.J."/>
            <person name="Thomas B.C."/>
            <person name="Singh A."/>
            <person name="Wilkins M.J."/>
            <person name="Karaoz U."/>
            <person name="Brodie E.L."/>
            <person name="Williams K.H."/>
            <person name="Hubbard S.S."/>
            <person name="Banfield J.F."/>
        </authorList>
    </citation>
    <scope>NUCLEOTIDE SEQUENCE [LARGE SCALE GENOMIC DNA]</scope>
</reference>
<dbReference type="PANTHER" id="PTHR30313">
    <property type="entry name" value="DNA PRIMASE"/>
    <property type="match status" value="1"/>
</dbReference>
<dbReference type="GO" id="GO:0016779">
    <property type="term" value="F:nucleotidyltransferase activity"/>
    <property type="evidence" value="ECO:0007669"/>
    <property type="project" value="InterPro"/>
</dbReference>
<protein>
    <submittedName>
        <fullName evidence="2">DNA primase</fullName>
    </submittedName>
</protein>
<dbReference type="SMART" id="SM00493">
    <property type="entry name" value="TOPRIM"/>
    <property type="match status" value="1"/>
</dbReference>
<dbReference type="PROSITE" id="PS50880">
    <property type="entry name" value="TOPRIM"/>
    <property type="match status" value="1"/>
</dbReference>
<dbReference type="InterPro" id="IPR006295">
    <property type="entry name" value="DNA_primase_DnaG"/>
</dbReference>
<dbReference type="InterPro" id="IPR034151">
    <property type="entry name" value="TOPRIM_DnaG_bac"/>
</dbReference>
<dbReference type="Gene3D" id="3.90.980.10">
    <property type="entry name" value="DNA primase, catalytic core, N-terminal domain"/>
    <property type="match status" value="1"/>
</dbReference>
<dbReference type="AlphaFoldDB" id="A0A1G2R9R6"/>
<organism evidence="2 3">
    <name type="scientific">Candidatus Wildermuthbacteria bacterium RIFCSPHIGHO2_02_FULL_47_17</name>
    <dbReference type="NCBI Taxonomy" id="1802452"/>
    <lineage>
        <taxon>Bacteria</taxon>
        <taxon>Candidatus Wildermuthiibacteriota</taxon>
    </lineage>
</organism>
<evidence type="ECO:0000313" key="3">
    <source>
        <dbReference type="Proteomes" id="UP000179258"/>
    </source>
</evidence>
<dbReference type="CDD" id="cd03364">
    <property type="entry name" value="TOPRIM_DnaG_primases"/>
    <property type="match status" value="1"/>
</dbReference>
<dbReference type="NCBIfam" id="TIGR01391">
    <property type="entry name" value="dnaG"/>
    <property type="match status" value="1"/>
</dbReference>
<sequence>KIEGVEFGDALRFLAQKAGVELKRQDPKLRTERQRLYEICELAARFFEKQLAQSQIGQEAKKYLLDRKITEDSVKKWRVGYSPDAWTSLCDFLVGQGYSRDEAVKAGLAIKKETSGSQSAAGSSYFDRFRGRIMFPVCDIQGQVIGFGGRVFKSDDPAKYVNSPATILYDKGKILYGLDKAKVEVRKKDTCILVEGYVDAIMVAQSSYENVVATSGTALTPYQLQLLKRYSENLFTAFDMDVAGDTATKRGIDLAQAQGFNVKVIVMPQGKDPADVTAENPASFGELQEKASSIMDFYFESARLKYDLQSAEGKTRTAKMLLPILKRIPNAIELAHWRQKLAELLKIKEEDVAEELKKSRSAVRPDYEAKVLTDAPEPLAAPRSRKEILEERVVSLLLKYKDKVKQLSEHHRQLFSEPMQAIIGSLSSPVLAASFAGNGAISEPKLEYLLLRAESEENDEEAVGQEIAIALEELSSLAVRDRLQTVASAIKEAEAANDAEKTQVLLREFHALSEELHKDL</sequence>
<dbReference type="GO" id="GO:0006269">
    <property type="term" value="P:DNA replication, synthesis of primer"/>
    <property type="evidence" value="ECO:0007669"/>
    <property type="project" value="InterPro"/>
</dbReference>